<protein>
    <recommendedName>
        <fullName evidence="2">Integrase catalytic domain-containing protein</fullName>
    </recommendedName>
</protein>
<keyword evidence="4" id="KW-1185">Reference proteome</keyword>
<feature type="domain" description="Integrase catalytic" evidence="2">
    <location>
        <begin position="122"/>
        <end position="298"/>
    </location>
</feature>
<dbReference type="GO" id="GO:0003824">
    <property type="term" value="F:catalytic activity"/>
    <property type="evidence" value="ECO:0007669"/>
    <property type="project" value="UniProtKB-KW"/>
</dbReference>
<dbReference type="GO" id="GO:0071897">
    <property type="term" value="P:DNA biosynthetic process"/>
    <property type="evidence" value="ECO:0007669"/>
    <property type="project" value="UniProtKB-ARBA"/>
</dbReference>
<evidence type="ECO:0000256" key="1">
    <source>
        <dbReference type="ARBA" id="ARBA00023268"/>
    </source>
</evidence>
<proteinExistence type="predicted"/>
<gene>
    <name evidence="3" type="ORF">AVEN_174963_1</name>
</gene>
<dbReference type="Gene3D" id="3.30.420.10">
    <property type="entry name" value="Ribonuclease H-like superfamily/Ribonuclease H"/>
    <property type="match status" value="1"/>
</dbReference>
<dbReference type="PANTHER" id="PTHR37984">
    <property type="entry name" value="PROTEIN CBG26694"/>
    <property type="match status" value="1"/>
</dbReference>
<dbReference type="PROSITE" id="PS50994">
    <property type="entry name" value="INTEGRASE"/>
    <property type="match status" value="1"/>
</dbReference>
<dbReference type="GO" id="GO:0015074">
    <property type="term" value="P:DNA integration"/>
    <property type="evidence" value="ECO:0007669"/>
    <property type="project" value="InterPro"/>
</dbReference>
<dbReference type="SUPFAM" id="SSF56672">
    <property type="entry name" value="DNA/RNA polymerases"/>
    <property type="match status" value="1"/>
</dbReference>
<evidence type="ECO:0000313" key="4">
    <source>
        <dbReference type="Proteomes" id="UP000499080"/>
    </source>
</evidence>
<dbReference type="EMBL" id="BGPR01030616">
    <property type="protein sequence ID" value="GBO03234.1"/>
    <property type="molecule type" value="Genomic_DNA"/>
</dbReference>
<dbReference type="InterPro" id="IPR050951">
    <property type="entry name" value="Retrovirus_Pol_polyprotein"/>
</dbReference>
<dbReference type="GO" id="GO:0003676">
    <property type="term" value="F:nucleic acid binding"/>
    <property type="evidence" value="ECO:0007669"/>
    <property type="project" value="InterPro"/>
</dbReference>
<dbReference type="SUPFAM" id="SSF53098">
    <property type="entry name" value="Ribonuclease H-like"/>
    <property type="match status" value="1"/>
</dbReference>
<comment type="caution">
    <text evidence="3">The sequence shown here is derived from an EMBL/GenBank/DDBJ whole genome shotgun (WGS) entry which is preliminary data.</text>
</comment>
<dbReference type="Gene3D" id="3.30.70.270">
    <property type="match status" value="2"/>
</dbReference>
<sequence>MTFGLRNAAQTMQKYIDSIIRNIPSCYAYVDYLIASTDQESHMNDLDLVFNKLSEHGIVELRRFLTTLNFSHRFLKDVAKEQACLHCVVKNKVKKDNTPIAWTEDTQSVFKSGKRLIANATALSFPAANSHLSLMTDASDFAVGAVLQQHFESIVEPLDSRDGPESFPIPPILDQSADTIARAYLLGWISRFGVPEKVTSDHGTNFQSNLFSSLSKFLGAEQTMTTAYHPQSNGAMERFHRHLKSALMTHLPENWLDALPLVLFGIRTNFKQDLVASSAGLVYGTTLKLPGEIFLISR</sequence>
<evidence type="ECO:0000313" key="3">
    <source>
        <dbReference type="EMBL" id="GBO03234.1"/>
    </source>
</evidence>
<dbReference type="Pfam" id="PF17919">
    <property type="entry name" value="RT_RNaseH_2"/>
    <property type="match status" value="1"/>
</dbReference>
<dbReference type="InterPro" id="IPR043502">
    <property type="entry name" value="DNA/RNA_pol_sf"/>
</dbReference>
<organism evidence="3 4">
    <name type="scientific">Araneus ventricosus</name>
    <name type="common">Orbweaver spider</name>
    <name type="synonym">Epeira ventricosa</name>
    <dbReference type="NCBI Taxonomy" id="182803"/>
    <lineage>
        <taxon>Eukaryota</taxon>
        <taxon>Metazoa</taxon>
        <taxon>Ecdysozoa</taxon>
        <taxon>Arthropoda</taxon>
        <taxon>Chelicerata</taxon>
        <taxon>Arachnida</taxon>
        <taxon>Araneae</taxon>
        <taxon>Araneomorphae</taxon>
        <taxon>Entelegynae</taxon>
        <taxon>Araneoidea</taxon>
        <taxon>Araneidae</taxon>
        <taxon>Araneus</taxon>
    </lineage>
</organism>
<dbReference type="InterPro" id="IPR012337">
    <property type="entry name" value="RNaseH-like_sf"/>
</dbReference>
<evidence type="ECO:0000259" key="2">
    <source>
        <dbReference type="PROSITE" id="PS50994"/>
    </source>
</evidence>
<dbReference type="InterPro" id="IPR043128">
    <property type="entry name" value="Rev_trsase/Diguanyl_cyclase"/>
</dbReference>
<dbReference type="InterPro" id="IPR036397">
    <property type="entry name" value="RNaseH_sf"/>
</dbReference>
<dbReference type="Proteomes" id="UP000499080">
    <property type="component" value="Unassembled WGS sequence"/>
</dbReference>
<dbReference type="PANTHER" id="PTHR37984:SF5">
    <property type="entry name" value="PROTEIN NYNRIN-LIKE"/>
    <property type="match status" value="1"/>
</dbReference>
<dbReference type="InterPro" id="IPR001584">
    <property type="entry name" value="Integrase_cat-core"/>
</dbReference>
<dbReference type="InterPro" id="IPR041577">
    <property type="entry name" value="RT_RNaseH_2"/>
</dbReference>
<dbReference type="GO" id="GO:0042575">
    <property type="term" value="C:DNA polymerase complex"/>
    <property type="evidence" value="ECO:0007669"/>
    <property type="project" value="UniProtKB-ARBA"/>
</dbReference>
<keyword evidence="1" id="KW-0511">Multifunctional enzyme</keyword>
<dbReference type="OrthoDB" id="41323at2759"/>
<accession>A0A4Y2TUD1</accession>
<reference evidence="3 4" key="1">
    <citation type="journal article" date="2019" name="Sci. Rep.">
        <title>Orb-weaving spider Araneus ventricosus genome elucidates the spidroin gene catalogue.</title>
        <authorList>
            <person name="Kono N."/>
            <person name="Nakamura H."/>
            <person name="Ohtoshi R."/>
            <person name="Moran D.A.P."/>
            <person name="Shinohara A."/>
            <person name="Yoshida Y."/>
            <person name="Fujiwara M."/>
            <person name="Mori M."/>
            <person name="Tomita M."/>
            <person name="Arakawa K."/>
        </authorList>
    </citation>
    <scope>NUCLEOTIDE SEQUENCE [LARGE SCALE GENOMIC DNA]</scope>
</reference>
<dbReference type="AlphaFoldDB" id="A0A4Y2TUD1"/>
<name>A0A4Y2TUD1_ARAVE</name>